<organism evidence="1 2">
    <name type="scientific">Enterocloster clostridioformis</name>
    <dbReference type="NCBI Taxonomy" id="1531"/>
    <lineage>
        <taxon>Bacteria</taxon>
        <taxon>Bacillati</taxon>
        <taxon>Bacillota</taxon>
        <taxon>Clostridia</taxon>
        <taxon>Lachnospirales</taxon>
        <taxon>Lachnospiraceae</taxon>
        <taxon>Enterocloster</taxon>
    </lineage>
</organism>
<evidence type="ECO:0000313" key="2">
    <source>
        <dbReference type="Proteomes" id="UP000182121"/>
    </source>
</evidence>
<dbReference type="EMBL" id="FOIO01000130">
    <property type="protein sequence ID" value="SEU22469.1"/>
    <property type="molecule type" value="Genomic_DNA"/>
</dbReference>
<name>A0A1I0KDU6_9FIRM</name>
<comment type="caution">
    <text evidence="1">The sequence shown here is derived from an EMBL/GenBank/DDBJ whole genome shotgun (WGS) entry which is preliminary data.</text>
</comment>
<accession>A0A1I0KDU6</accession>
<gene>
    <name evidence="1" type="ORF">SAMN05216521_11303</name>
</gene>
<reference evidence="1 2" key="1">
    <citation type="submission" date="2016-10" db="EMBL/GenBank/DDBJ databases">
        <authorList>
            <person name="Varghese N."/>
            <person name="Submissions S."/>
        </authorList>
    </citation>
    <scope>NUCLEOTIDE SEQUENCE [LARGE SCALE GENOMIC DNA]</scope>
    <source>
        <strain evidence="1 2">NLAE-zl-C196</strain>
    </source>
</reference>
<dbReference type="InterPro" id="IPR054500">
    <property type="entry name" value="Phage_fiber_rpt"/>
</dbReference>
<evidence type="ECO:0000313" key="1">
    <source>
        <dbReference type="EMBL" id="SEU22469.1"/>
    </source>
</evidence>
<sequence>MQLTPNYDLKKPEGTDPVDIQDFNDNADLIDAALKKKAESSGGDISEMTVKTLDAITTEFPVPVAGENPKTFLGKVKKFFEDTKNWMTGVCLIGQIVNNCVTNNAKLPLSAAQGKVLMDLYTVLNTKIGAKVAVVSFVKSSIPIAAGADFYAYIPIDIDTTDVIWAFPVLTDTPGDNCTKINISTCVWQDKSKRIYVNGCNLASGTANISLAGVLIAIR</sequence>
<dbReference type="Pfam" id="PF22337">
    <property type="entry name" value="Phage_fiber_rpt"/>
    <property type="match status" value="1"/>
</dbReference>
<dbReference type="Proteomes" id="UP000182121">
    <property type="component" value="Unassembled WGS sequence"/>
</dbReference>
<dbReference type="AlphaFoldDB" id="A0A1I0KDU6"/>
<dbReference type="RefSeq" id="WP_074664582.1">
    <property type="nucleotide sequence ID" value="NZ_FOIO01000130.1"/>
</dbReference>
<proteinExistence type="predicted"/>
<protein>
    <submittedName>
        <fullName evidence="1">Uncharacterized protein</fullName>
    </submittedName>
</protein>